<comment type="caution">
    <text evidence="2">The sequence shown here is derived from an EMBL/GenBank/DDBJ whole genome shotgun (WGS) entry which is preliminary data.</text>
</comment>
<feature type="domain" description="EF-hand" evidence="1">
    <location>
        <begin position="103"/>
        <end position="138"/>
    </location>
</feature>
<dbReference type="PROSITE" id="PS00018">
    <property type="entry name" value="EF_HAND_1"/>
    <property type="match status" value="1"/>
</dbReference>
<dbReference type="PROSITE" id="PS50222">
    <property type="entry name" value="EF_HAND_2"/>
    <property type="match status" value="1"/>
</dbReference>
<evidence type="ECO:0000259" key="1">
    <source>
        <dbReference type="PROSITE" id="PS50222"/>
    </source>
</evidence>
<protein>
    <submittedName>
        <fullName evidence="2">S100-A6-like</fullName>
    </submittedName>
</protein>
<accession>A0AAV6PQZ7</accession>
<dbReference type="InterPro" id="IPR002048">
    <property type="entry name" value="EF_hand_dom"/>
</dbReference>
<reference evidence="2 3" key="1">
    <citation type="journal article" date="2021" name="Sci. Rep.">
        <title>Chromosome anchoring in Senegalese sole (Solea senegalensis) reveals sex-associated markers and genome rearrangements in flatfish.</title>
        <authorList>
            <person name="Guerrero-Cozar I."/>
            <person name="Gomez-Garrido J."/>
            <person name="Berbel C."/>
            <person name="Martinez-Blanch J.F."/>
            <person name="Alioto T."/>
            <person name="Claros M.G."/>
            <person name="Gagnaire P.A."/>
            <person name="Manchado M."/>
        </authorList>
    </citation>
    <scope>NUCLEOTIDE SEQUENCE [LARGE SCALE GENOMIC DNA]</scope>
    <source>
        <strain evidence="2">Sse05_10M</strain>
    </source>
</reference>
<dbReference type="Proteomes" id="UP000693946">
    <property type="component" value="Linkage Group LG9"/>
</dbReference>
<organism evidence="2 3">
    <name type="scientific">Solea senegalensis</name>
    <name type="common">Senegalese sole</name>
    <dbReference type="NCBI Taxonomy" id="28829"/>
    <lineage>
        <taxon>Eukaryota</taxon>
        <taxon>Metazoa</taxon>
        <taxon>Chordata</taxon>
        <taxon>Craniata</taxon>
        <taxon>Vertebrata</taxon>
        <taxon>Euteleostomi</taxon>
        <taxon>Actinopterygii</taxon>
        <taxon>Neopterygii</taxon>
        <taxon>Teleostei</taxon>
        <taxon>Neoteleostei</taxon>
        <taxon>Acanthomorphata</taxon>
        <taxon>Carangaria</taxon>
        <taxon>Pleuronectiformes</taxon>
        <taxon>Pleuronectoidei</taxon>
        <taxon>Soleidae</taxon>
        <taxon>Solea</taxon>
    </lineage>
</organism>
<evidence type="ECO:0000313" key="3">
    <source>
        <dbReference type="Proteomes" id="UP000693946"/>
    </source>
</evidence>
<sequence length="251" mass="28917">MLKVFIRSSAAQCTLPEGLMLPDQRPLALAPVTVSDSQILDFCGRLNLWEQAGDTEVISLHLVSRNSKLQLWLAWNRKRQLNKEELKKVLEQEIQSPELKGNINADDIEQAMTLLDKNHDGEINFREFCRELNLTDEKRKELDSRDYNYIHCRVLTAFITRIIVSVTVMLQKSCGKASPTEREVKLVYREWDLSSSASIWDQAGDADVISLLLLNINSKLQLWLWKRPFAKSIQKSKVMFLLGRGEETRIC</sequence>
<evidence type="ECO:0000313" key="2">
    <source>
        <dbReference type="EMBL" id="KAG7475117.1"/>
    </source>
</evidence>
<gene>
    <name evidence="2" type="ORF">JOB18_024318</name>
</gene>
<dbReference type="AlphaFoldDB" id="A0AAV6PQZ7"/>
<proteinExistence type="predicted"/>
<dbReference type="GO" id="GO:0005509">
    <property type="term" value="F:calcium ion binding"/>
    <property type="evidence" value="ECO:0007669"/>
    <property type="project" value="InterPro"/>
</dbReference>
<name>A0AAV6PQZ7_SOLSE</name>
<keyword evidence="3" id="KW-1185">Reference proteome</keyword>
<dbReference type="InterPro" id="IPR018247">
    <property type="entry name" value="EF_Hand_1_Ca_BS"/>
</dbReference>
<dbReference type="EMBL" id="JAGKHQ010000021">
    <property type="protein sequence ID" value="KAG7475117.1"/>
    <property type="molecule type" value="Genomic_DNA"/>
</dbReference>